<evidence type="ECO:0000256" key="3">
    <source>
        <dbReference type="ARBA" id="ARBA00022475"/>
    </source>
</evidence>
<evidence type="ECO:0000256" key="8">
    <source>
        <dbReference type="SAM" id="Phobius"/>
    </source>
</evidence>
<dbReference type="InterPro" id="IPR042094">
    <property type="entry name" value="T2SS_GspF_sf"/>
</dbReference>
<feature type="domain" description="Type II secretion system protein GspF" evidence="9">
    <location>
        <begin position="69"/>
        <end position="191"/>
    </location>
</feature>
<dbReference type="Pfam" id="PF00482">
    <property type="entry name" value="T2SSF"/>
    <property type="match status" value="2"/>
</dbReference>
<dbReference type="EMBL" id="MHSK01000015">
    <property type="protein sequence ID" value="OHA42305.1"/>
    <property type="molecule type" value="Genomic_DNA"/>
</dbReference>
<evidence type="ECO:0000256" key="5">
    <source>
        <dbReference type="ARBA" id="ARBA00022692"/>
    </source>
</evidence>
<evidence type="ECO:0000256" key="1">
    <source>
        <dbReference type="ARBA" id="ARBA00004429"/>
    </source>
</evidence>
<evidence type="ECO:0000256" key="2">
    <source>
        <dbReference type="ARBA" id="ARBA00005745"/>
    </source>
</evidence>
<name>A0A1G2P1T6_9BACT</name>
<accession>A0A1G2P1T6</accession>
<reference evidence="10 11" key="1">
    <citation type="journal article" date="2016" name="Nat. Commun.">
        <title>Thousands of microbial genomes shed light on interconnected biogeochemical processes in an aquifer system.</title>
        <authorList>
            <person name="Anantharaman K."/>
            <person name="Brown C.T."/>
            <person name="Hug L.A."/>
            <person name="Sharon I."/>
            <person name="Castelle C.J."/>
            <person name="Probst A.J."/>
            <person name="Thomas B.C."/>
            <person name="Singh A."/>
            <person name="Wilkins M.J."/>
            <person name="Karaoz U."/>
            <person name="Brodie E.L."/>
            <person name="Williams K.H."/>
            <person name="Hubbard S.S."/>
            <person name="Banfield J.F."/>
        </authorList>
    </citation>
    <scope>NUCLEOTIDE SEQUENCE [LARGE SCALE GENOMIC DNA]</scope>
</reference>
<evidence type="ECO:0000256" key="6">
    <source>
        <dbReference type="ARBA" id="ARBA00022989"/>
    </source>
</evidence>
<dbReference type="AlphaFoldDB" id="A0A1G2P1T6"/>
<dbReference type="GO" id="GO:0005886">
    <property type="term" value="C:plasma membrane"/>
    <property type="evidence" value="ECO:0007669"/>
    <property type="project" value="UniProtKB-SubCell"/>
</dbReference>
<dbReference type="FunFam" id="1.20.81.30:FF:000001">
    <property type="entry name" value="Type II secretion system protein F"/>
    <property type="match status" value="2"/>
</dbReference>
<feature type="transmembrane region" description="Helical" evidence="8">
    <location>
        <begin position="210"/>
        <end position="237"/>
    </location>
</feature>
<comment type="subcellular location">
    <subcellularLocation>
        <location evidence="1">Cell inner membrane</location>
        <topology evidence="1">Multi-pass membrane protein</topology>
    </subcellularLocation>
</comment>
<proteinExistence type="inferred from homology"/>
<dbReference type="Proteomes" id="UP000177269">
    <property type="component" value="Unassembled WGS sequence"/>
</dbReference>
<dbReference type="PRINTS" id="PR00812">
    <property type="entry name" value="BCTERIALGSPF"/>
</dbReference>
<gene>
    <name evidence="10" type="ORF">A3G52_03870</name>
</gene>
<dbReference type="PANTHER" id="PTHR30012:SF0">
    <property type="entry name" value="TYPE II SECRETION SYSTEM PROTEIN F-RELATED"/>
    <property type="match status" value="1"/>
</dbReference>
<evidence type="ECO:0000313" key="10">
    <source>
        <dbReference type="EMBL" id="OHA42305.1"/>
    </source>
</evidence>
<comment type="similarity">
    <text evidence="2">Belongs to the GSP F family.</text>
</comment>
<dbReference type="InterPro" id="IPR003004">
    <property type="entry name" value="GspF/PilC"/>
</dbReference>
<protein>
    <recommendedName>
        <fullName evidence="9">Type II secretion system protein GspF domain-containing protein</fullName>
    </recommendedName>
</protein>
<evidence type="ECO:0000256" key="4">
    <source>
        <dbReference type="ARBA" id="ARBA00022519"/>
    </source>
</evidence>
<keyword evidence="3" id="KW-1003">Cell membrane</keyword>
<dbReference type="PANTHER" id="PTHR30012">
    <property type="entry name" value="GENERAL SECRETION PATHWAY PROTEIN"/>
    <property type="match status" value="1"/>
</dbReference>
<evidence type="ECO:0000259" key="9">
    <source>
        <dbReference type="Pfam" id="PF00482"/>
    </source>
</evidence>
<keyword evidence="4" id="KW-0997">Cell inner membrane</keyword>
<evidence type="ECO:0000313" key="11">
    <source>
        <dbReference type="Proteomes" id="UP000177269"/>
    </source>
</evidence>
<dbReference type="Gene3D" id="1.20.81.30">
    <property type="entry name" value="Type II secretion system (T2SS), domain F"/>
    <property type="match status" value="2"/>
</dbReference>
<sequence>MLFNYKAIDTTGVPREGAIDAINVDIAINSLQRRGLSVSSIKAEEKESFLTKKFTFLERVSNKDIVILSRQLSTLFEAQISALRIFRLLGSETSNHLLSVTLNAVADDLQGGSSISNALSKHPKVFSSFYINMVKAGEESGKLNDVFMYLADYMDRTYEVTSKAKNALIYPAFVVFTFVAVMSLMLTVVIPKISQIIVDSGQDIPLYTQIVLSISDFFVAYGLIFLVAVIVGFFFFIKYIHTREGRFQFDKFKLTIPYLGTLYKKLYLSRIADNLNTMLVSAIPILKALEITSDVVGNAYYETILKQIAEDVKGGNSLSSAFEKYEEMPGILIQMIKVGEESGELGSILASLAKFYRREVTNAVDTMVGLIEPVMIVGLGVGVAVLLASVLIPIYNISSNA</sequence>
<organism evidence="10 11">
    <name type="scientific">Candidatus Taylorbacteria bacterium RIFCSPLOWO2_12_FULL_43_20</name>
    <dbReference type="NCBI Taxonomy" id="1802332"/>
    <lineage>
        <taxon>Bacteria</taxon>
        <taxon>Candidatus Tayloriibacteriota</taxon>
    </lineage>
</organism>
<feature type="transmembrane region" description="Helical" evidence="8">
    <location>
        <begin position="374"/>
        <end position="395"/>
    </location>
</feature>
<keyword evidence="6 8" id="KW-1133">Transmembrane helix</keyword>
<keyword evidence="7 8" id="KW-0472">Membrane</keyword>
<evidence type="ECO:0000256" key="7">
    <source>
        <dbReference type="ARBA" id="ARBA00023136"/>
    </source>
</evidence>
<keyword evidence="5 8" id="KW-0812">Transmembrane</keyword>
<comment type="caution">
    <text evidence="10">The sequence shown here is derived from an EMBL/GenBank/DDBJ whole genome shotgun (WGS) entry which is preliminary data.</text>
</comment>
<feature type="domain" description="Type II secretion system protein GspF" evidence="9">
    <location>
        <begin position="272"/>
        <end position="393"/>
    </location>
</feature>
<feature type="transmembrane region" description="Helical" evidence="8">
    <location>
        <begin position="168"/>
        <end position="190"/>
    </location>
</feature>
<dbReference type="InterPro" id="IPR018076">
    <property type="entry name" value="T2SS_GspF_dom"/>
</dbReference>